<gene>
    <name evidence="9" type="ORF">GCM10011332_26790</name>
</gene>
<protein>
    <recommendedName>
        <fullName evidence="11">Cytochrome C</fullName>
    </recommendedName>
</protein>
<sequence>MFHKTLALCTIGATFLALSTAYAHDGATGVIKERMDLMKIIGKNTKMIAPMATGGADLDMKAVAAGATAISQAAKQVASKFPEGSLSEESEAKPNIWTDWAKFSGLIESLAADSAVLAMSASKGDESAILPAFGKMTGNCKTCHTEFRQKKK</sequence>
<evidence type="ECO:0000256" key="4">
    <source>
        <dbReference type="ARBA" id="ARBA00022982"/>
    </source>
</evidence>
<name>A0A917FFQ7_9PROT</name>
<comment type="PTM">
    <text evidence="7">Binds 1 heme group per subunit.</text>
</comment>
<evidence type="ECO:0000313" key="10">
    <source>
        <dbReference type="Proteomes" id="UP000632498"/>
    </source>
</evidence>
<dbReference type="Proteomes" id="UP000632498">
    <property type="component" value="Unassembled WGS sequence"/>
</dbReference>
<dbReference type="InterPro" id="IPR012127">
    <property type="entry name" value="Cyt_c_prime"/>
</dbReference>
<dbReference type="InterPro" id="IPR002321">
    <property type="entry name" value="Cyt_c_II"/>
</dbReference>
<accession>A0A917FFQ7</accession>
<dbReference type="InterPro" id="IPR010980">
    <property type="entry name" value="Cyt_c/b562"/>
</dbReference>
<keyword evidence="5 6" id="KW-0408">Iron</keyword>
<keyword evidence="1" id="KW-0813">Transport</keyword>
<feature type="chain" id="PRO_5036757516" description="Cytochrome C" evidence="8">
    <location>
        <begin position="24"/>
        <end position="152"/>
    </location>
</feature>
<dbReference type="PIRSF" id="PIRSF000027">
    <property type="entry name" value="Cytc_c_prime"/>
    <property type="match status" value="1"/>
</dbReference>
<feature type="signal peptide" evidence="8">
    <location>
        <begin position="1"/>
        <end position="23"/>
    </location>
</feature>
<dbReference type="GO" id="GO:0009055">
    <property type="term" value="F:electron transfer activity"/>
    <property type="evidence" value="ECO:0007669"/>
    <property type="project" value="InterPro"/>
</dbReference>
<dbReference type="AlphaFoldDB" id="A0A917FFQ7"/>
<dbReference type="GO" id="GO:0005506">
    <property type="term" value="F:iron ion binding"/>
    <property type="evidence" value="ECO:0007669"/>
    <property type="project" value="InterPro"/>
</dbReference>
<dbReference type="EMBL" id="BMHV01000022">
    <property type="protein sequence ID" value="GGF71444.1"/>
    <property type="molecule type" value="Genomic_DNA"/>
</dbReference>
<keyword evidence="10" id="KW-1185">Reference proteome</keyword>
<evidence type="ECO:0000256" key="2">
    <source>
        <dbReference type="ARBA" id="ARBA00022617"/>
    </source>
</evidence>
<keyword evidence="8" id="KW-0732">Signal</keyword>
<feature type="binding site" description="axial binding residue" evidence="6">
    <location>
        <position position="144"/>
    </location>
    <ligand>
        <name>heme c</name>
        <dbReference type="ChEBI" id="CHEBI:61717"/>
    </ligand>
    <ligandPart>
        <name>Fe</name>
        <dbReference type="ChEBI" id="CHEBI:18248"/>
    </ligandPart>
</feature>
<evidence type="ECO:0000256" key="1">
    <source>
        <dbReference type="ARBA" id="ARBA00022448"/>
    </source>
</evidence>
<dbReference type="Gene3D" id="1.20.120.10">
    <property type="entry name" value="Cytochrome c/b562"/>
    <property type="match status" value="1"/>
</dbReference>
<comment type="caution">
    <text evidence="9">The sequence shown here is derived from an EMBL/GenBank/DDBJ whole genome shotgun (WGS) entry which is preliminary data.</text>
</comment>
<keyword evidence="3 6" id="KW-0479">Metal-binding</keyword>
<dbReference type="GO" id="GO:0042597">
    <property type="term" value="C:periplasmic space"/>
    <property type="evidence" value="ECO:0007669"/>
    <property type="project" value="InterPro"/>
</dbReference>
<evidence type="ECO:0008006" key="11">
    <source>
        <dbReference type="Google" id="ProtNLM"/>
    </source>
</evidence>
<evidence type="ECO:0000256" key="7">
    <source>
        <dbReference type="PIRSR" id="PIRSR000027-2"/>
    </source>
</evidence>
<dbReference type="SUPFAM" id="SSF47175">
    <property type="entry name" value="Cytochromes"/>
    <property type="match status" value="1"/>
</dbReference>
<reference evidence="9" key="1">
    <citation type="journal article" date="2014" name="Int. J. Syst. Evol. Microbiol.">
        <title>Complete genome sequence of Corynebacterium casei LMG S-19264T (=DSM 44701T), isolated from a smear-ripened cheese.</title>
        <authorList>
            <consortium name="US DOE Joint Genome Institute (JGI-PGF)"/>
            <person name="Walter F."/>
            <person name="Albersmeier A."/>
            <person name="Kalinowski J."/>
            <person name="Ruckert C."/>
        </authorList>
    </citation>
    <scope>NUCLEOTIDE SEQUENCE</scope>
    <source>
        <strain evidence="9">CGMCC 1.15254</strain>
    </source>
</reference>
<feature type="binding site" description="covalent" evidence="7">
    <location>
        <position position="143"/>
    </location>
    <ligand>
        <name>heme c</name>
        <dbReference type="ChEBI" id="CHEBI:61717"/>
    </ligand>
</feature>
<organism evidence="9 10">
    <name type="scientific">Terasakiella brassicae</name>
    <dbReference type="NCBI Taxonomy" id="1634917"/>
    <lineage>
        <taxon>Bacteria</taxon>
        <taxon>Pseudomonadati</taxon>
        <taxon>Pseudomonadota</taxon>
        <taxon>Alphaproteobacteria</taxon>
        <taxon>Rhodospirillales</taxon>
        <taxon>Terasakiellaceae</taxon>
        <taxon>Terasakiella</taxon>
    </lineage>
</organism>
<evidence type="ECO:0000256" key="5">
    <source>
        <dbReference type="ARBA" id="ARBA00023004"/>
    </source>
</evidence>
<evidence type="ECO:0000256" key="3">
    <source>
        <dbReference type="ARBA" id="ARBA00022723"/>
    </source>
</evidence>
<feature type="binding site" description="covalent" evidence="7">
    <location>
        <position position="140"/>
    </location>
    <ligand>
        <name>heme c</name>
        <dbReference type="ChEBI" id="CHEBI:61717"/>
    </ligand>
</feature>
<dbReference type="RefSeq" id="WP_188666165.1">
    <property type="nucleotide sequence ID" value="NZ_BMHV01000022.1"/>
</dbReference>
<dbReference type="GO" id="GO:0022900">
    <property type="term" value="P:electron transport chain"/>
    <property type="evidence" value="ECO:0007669"/>
    <property type="project" value="InterPro"/>
</dbReference>
<keyword evidence="4" id="KW-0249">Electron transport</keyword>
<dbReference type="GO" id="GO:0020037">
    <property type="term" value="F:heme binding"/>
    <property type="evidence" value="ECO:0007669"/>
    <property type="project" value="InterPro"/>
</dbReference>
<proteinExistence type="predicted"/>
<keyword evidence="2 7" id="KW-0349">Heme</keyword>
<dbReference type="PROSITE" id="PS51009">
    <property type="entry name" value="CYTCII"/>
    <property type="match status" value="1"/>
</dbReference>
<evidence type="ECO:0000313" key="9">
    <source>
        <dbReference type="EMBL" id="GGF71444.1"/>
    </source>
</evidence>
<reference evidence="9" key="2">
    <citation type="submission" date="2020-09" db="EMBL/GenBank/DDBJ databases">
        <authorList>
            <person name="Sun Q."/>
            <person name="Zhou Y."/>
        </authorList>
    </citation>
    <scope>NUCLEOTIDE SEQUENCE</scope>
    <source>
        <strain evidence="9">CGMCC 1.15254</strain>
    </source>
</reference>
<dbReference type="Pfam" id="PF01322">
    <property type="entry name" value="Cytochrom_C_2"/>
    <property type="match status" value="1"/>
</dbReference>
<evidence type="ECO:0000256" key="8">
    <source>
        <dbReference type="SAM" id="SignalP"/>
    </source>
</evidence>
<evidence type="ECO:0000256" key="6">
    <source>
        <dbReference type="PIRSR" id="PIRSR000027-1"/>
    </source>
</evidence>